<comment type="caution">
    <text evidence="2">The sequence shown here is derived from an EMBL/GenBank/DDBJ whole genome shotgun (WGS) entry which is preliminary data.</text>
</comment>
<evidence type="ECO:0000256" key="1">
    <source>
        <dbReference type="SAM" id="Phobius"/>
    </source>
</evidence>
<evidence type="ECO:0000313" key="3">
    <source>
        <dbReference type="Proteomes" id="UP001595477"/>
    </source>
</evidence>
<evidence type="ECO:0000313" key="2">
    <source>
        <dbReference type="EMBL" id="MFC3202677.1"/>
    </source>
</evidence>
<keyword evidence="1" id="KW-0812">Transmembrane</keyword>
<reference evidence="3" key="1">
    <citation type="journal article" date="2019" name="Int. J. Syst. Evol. Microbiol.">
        <title>The Global Catalogue of Microorganisms (GCM) 10K type strain sequencing project: providing services to taxonomists for standard genome sequencing and annotation.</title>
        <authorList>
            <consortium name="The Broad Institute Genomics Platform"/>
            <consortium name="The Broad Institute Genome Sequencing Center for Infectious Disease"/>
            <person name="Wu L."/>
            <person name="Ma J."/>
        </authorList>
    </citation>
    <scope>NUCLEOTIDE SEQUENCE [LARGE SCALE GENOMIC DNA]</scope>
    <source>
        <strain evidence="3">KCTC 52449</strain>
    </source>
</reference>
<dbReference type="RefSeq" id="WP_123324886.1">
    <property type="nucleotide sequence ID" value="NZ_JBHRSX010000029.1"/>
</dbReference>
<keyword evidence="3" id="KW-1185">Reference proteome</keyword>
<sequence>MQPDQSLSAYIFRETLIGGVINAFFSLIFVFIVFAGQATISMAGSDGLLIDSLPQGLAIGLLGSFFHRFSLANDYPQEHYQPVHINPDPACHCSHF</sequence>
<feature type="transmembrane region" description="Helical" evidence="1">
    <location>
        <begin position="16"/>
        <end position="36"/>
    </location>
</feature>
<proteinExistence type="predicted"/>
<keyword evidence="1" id="KW-1133">Transmembrane helix</keyword>
<protein>
    <recommendedName>
        <fullName evidence="4">Aquaporin family protein</fullName>
    </recommendedName>
</protein>
<organism evidence="2 3">
    <name type="scientific">Alteromonas oceani</name>
    <dbReference type="NCBI Taxonomy" id="2071609"/>
    <lineage>
        <taxon>Bacteria</taxon>
        <taxon>Pseudomonadati</taxon>
        <taxon>Pseudomonadota</taxon>
        <taxon>Gammaproteobacteria</taxon>
        <taxon>Alteromonadales</taxon>
        <taxon>Alteromonadaceae</taxon>
        <taxon>Alteromonas/Salinimonas group</taxon>
        <taxon>Alteromonas</taxon>
    </lineage>
</organism>
<name>A0ABV7K5B7_9ALTE</name>
<gene>
    <name evidence="2" type="ORF">ACFOEW_12730</name>
</gene>
<keyword evidence="1" id="KW-0472">Membrane</keyword>
<dbReference type="Proteomes" id="UP001595477">
    <property type="component" value="Unassembled WGS sequence"/>
</dbReference>
<accession>A0ABV7K5B7</accession>
<dbReference type="EMBL" id="JBHRSX010000029">
    <property type="protein sequence ID" value="MFC3202677.1"/>
    <property type="molecule type" value="Genomic_DNA"/>
</dbReference>
<evidence type="ECO:0008006" key="4">
    <source>
        <dbReference type="Google" id="ProtNLM"/>
    </source>
</evidence>